<dbReference type="OrthoDB" id="3190394at2"/>
<feature type="transmembrane region" description="Helical" evidence="12">
    <location>
        <begin position="144"/>
        <end position="163"/>
    </location>
</feature>
<dbReference type="GO" id="GO:0000155">
    <property type="term" value="F:phosphorelay sensor kinase activity"/>
    <property type="evidence" value="ECO:0007669"/>
    <property type="project" value="InterPro"/>
</dbReference>
<dbReference type="PRINTS" id="PR00344">
    <property type="entry name" value="BCTRLSENSOR"/>
</dbReference>
<feature type="domain" description="HAMP" evidence="14">
    <location>
        <begin position="164"/>
        <end position="217"/>
    </location>
</feature>
<dbReference type="AlphaFoldDB" id="A0A2T4UKF7"/>
<dbReference type="Gene3D" id="1.10.287.130">
    <property type="match status" value="1"/>
</dbReference>
<dbReference type="Pfam" id="PF02518">
    <property type="entry name" value="HATPase_c"/>
    <property type="match status" value="1"/>
</dbReference>
<evidence type="ECO:0000256" key="1">
    <source>
        <dbReference type="ARBA" id="ARBA00000085"/>
    </source>
</evidence>
<feature type="region of interest" description="Disordered" evidence="11">
    <location>
        <begin position="425"/>
        <end position="446"/>
    </location>
</feature>
<dbReference type="Pfam" id="PF00512">
    <property type="entry name" value="HisKA"/>
    <property type="match status" value="1"/>
</dbReference>
<dbReference type="CDD" id="cd00075">
    <property type="entry name" value="HATPase"/>
    <property type="match status" value="1"/>
</dbReference>
<evidence type="ECO:0000256" key="11">
    <source>
        <dbReference type="SAM" id="MobiDB-lite"/>
    </source>
</evidence>
<dbReference type="PANTHER" id="PTHR45436:SF5">
    <property type="entry name" value="SENSOR HISTIDINE KINASE TRCS"/>
    <property type="match status" value="1"/>
</dbReference>
<evidence type="ECO:0000256" key="5">
    <source>
        <dbReference type="ARBA" id="ARBA00022679"/>
    </source>
</evidence>
<keyword evidence="10 12" id="KW-0472">Membrane</keyword>
<dbReference type="PANTHER" id="PTHR45436">
    <property type="entry name" value="SENSOR HISTIDINE KINASE YKOH"/>
    <property type="match status" value="1"/>
</dbReference>
<dbReference type="SUPFAM" id="SSF47384">
    <property type="entry name" value="Homodimeric domain of signal transducing histidine kinase"/>
    <property type="match status" value="1"/>
</dbReference>
<accession>A0A2T4UKF7</accession>
<keyword evidence="9" id="KW-0902">Two-component regulatory system</keyword>
<proteinExistence type="predicted"/>
<keyword evidence="4" id="KW-0597">Phosphoprotein</keyword>
<dbReference type="SMART" id="SM00304">
    <property type="entry name" value="HAMP"/>
    <property type="match status" value="1"/>
</dbReference>
<dbReference type="Pfam" id="PF00672">
    <property type="entry name" value="HAMP"/>
    <property type="match status" value="1"/>
</dbReference>
<dbReference type="EMBL" id="PYYB01000001">
    <property type="protein sequence ID" value="PTL59736.1"/>
    <property type="molecule type" value="Genomic_DNA"/>
</dbReference>
<sequence>MSTIRARAFLALAACALVTTLLTVGVASLLLERQRDDRRAAALQRIADVVAPTLAERLPGGGPDTVRVVRLAALATRRGARPVRGPLRRRVLASVPVRDGATGVADVGERRFSYAVRRTAVGTVVLIGPPGDRAATGPPPTRTVLLAGSGGLLVALLLAALLARRTTAPLRAMTERARALARGEGTDLPVPEAGPAELRELGRSFNAMTRELDAAHADRAGFLRSVGHELRTPLTAIRGYGEAIADGTVEPARAATVIGEEAARLERLVGDLMDLGRGFTCRREPIDLAAVAREAGRRHAVAATGLGVTLTVDARGPAPAAGDHDRAVQAVSNLVENALRVAPVGGRIEIAALPGTVEVRDDGPGLAQQDLARAFERFYLHDRLRSDRPVGSGLGLAIVAELATAMGGTVQVRSDPGVRTTFTLRLPATPGPPPAASRAERDAAGR</sequence>
<dbReference type="Proteomes" id="UP000240739">
    <property type="component" value="Unassembled WGS sequence"/>
</dbReference>
<dbReference type="SUPFAM" id="SSF55874">
    <property type="entry name" value="ATPase domain of HSP90 chaperone/DNA topoisomerase II/histidine kinase"/>
    <property type="match status" value="1"/>
</dbReference>
<dbReference type="Gene3D" id="6.10.340.10">
    <property type="match status" value="1"/>
</dbReference>
<dbReference type="PROSITE" id="PS50885">
    <property type="entry name" value="HAMP"/>
    <property type="match status" value="1"/>
</dbReference>
<keyword evidence="5" id="KW-0808">Transferase</keyword>
<dbReference type="SMART" id="SM00387">
    <property type="entry name" value="HATPase_c"/>
    <property type="match status" value="1"/>
</dbReference>
<dbReference type="InterPro" id="IPR003594">
    <property type="entry name" value="HATPase_dom"/>
</dbReference>
<dbReference type="Gene3D" id="3.30.565.10">
    <property type="entry name" value="Histidine kinase-like ATPase, C-terminal domain"/>
    <property type="match status" value="1"/>
</dbReference>
<organism evidence="15 16">
    <name type="scientific">Paraconexibacter algicola</name>
    <dbReference type="NCBI Taxonomy" id="2133960"/>
    <lineage>
        <taxon>Bacteria</taxon>
        <taxon>Bacillati</taxon>
        <taxon>Actinomycetota</taxon>
        <taxon>Thermoleophilia</taxon>
        <taxon>Solirubrobacterales</taxon>
        <taxon>Paraconexibacteraceae</taxon>
        <taxon>Paraconexibacter</taxon>
    </lineage>
</organism>
<dbReference type="InterPro" id="IPR050428">
    <property type="entry name" value="TCS_sensor_his_kinase"/>
</dbReference>
<dbReference type="InterPro" id="IPR004358">
    <property type="entry name" value="Sig_transdc_His_kin-like_C"/>
</dbReference>
<keyword evidence="6 12" id="KW-0812">Transmembrane</keyword>
<keyword evidence="7" id="KW-0418">Kinase</keyword>
<protein>
    <recommendedName>
        <fullName evidence="3">histidine kinase</fullName>
        <ecNumber evidence="3">2.7.13.3</ecNumber>
    </recommendedName>
</protein>
<evidence type="ECO:0000256" key="9">
    <source>
        <dbReference type="ARBA" id="ARBA00023012"/>
    </source>
</evidence>
<evidence type="ECO:0000256" key="7">
    <source>
        <dbReference type="ARBA" id="ARBA00022777"/>
    </source>
</evidence>
<keyword evidence="8 12" id="KW-1133">Transmembrane helix</keyword>
<dbReference type="InterPro" id="IPR003660">
    <property type="entry name" value="HAMP_dom"/>
</dbReference>
<feature type="domain" description="Histidine kinase" evidence="13">
    <location>
        <begin position="225"/>
        <end position="430"/>
    </location>
</feature>
<evidence type="ECO:0000313" key="16">
    <source>
        <dbReference type="Proteomes" id="UP000240739"/>
    </source>
</evidence>
<evidence type="ECO:0000256" key="3">
    <source>
        <dbReference type="ARBA" id="ARBA00012438"/>
    </source>
</evidence>
<evidence type="ECO:0000256" key="6">
    <source>
        <dbReference type="ARBA" id="ARBA00022692"/>
    </source>
</evidence>
<dbReference type="EC" id="2.7.13.3" evidence="3"/>
<evidence type="ECO:0000256" key="12">
    <source>
        <dbReference type="SAM" id="Phobius"/>
    </source>
</evidence>
<name>A0A2T4UKF7_9ACTN</name>
<comment type="subcellular location">
    <subcellularLocation>
        <location evidence="2">Cell membrane</location>
    </subcellularLocation>
</comment>
<evidence type="ECO:0000313" key="15">
    <source>
        <dbReference type="EMBL" id="PTL59736.1"/>
    </source>
</evidence>
<reference evidence="15 16" key="1">
    <citation type="submission" date="2018-03" db="EMBL/GenBank/DDBJ databases">
        <title>Aquarubrobacter algicola gen. nov., sp. nov., a novel actinobacterium isolated from shallow eutrophic lake during the end of cyanobacterial harmful algal blooms.</title>
        <authorList>
            <person name="Chun S.J."/>
        </authorList>
    </citation>
    <scope>NUCLEOTIDE SEQUENCE [LARGE SCALE GENOMIC DNA]</scope>
    <source>
        <strain evidence="15 16">Seoho-28</strain>
    </source>
</reference>
<dbReference type="InterPro" id="IPR036890">
    <property type="entry name" value="HATPase_C_sf"/>
</dbReference>
<comment type="catalytic activity">
    <reaction evidence="1">
        <text>ATP + protein L-histidine = ADP + protein N-phospho-L-histidine.</text>
        <dbReference type="EC" id="2.7.13.3"/>
    </reaction>
</comment>
<dbReference type="CDD" id="cd06225">
    <property type="entry name" value="HAMP"/>
    <property type="match status" value="1"/>
</dbReference>
<comment type="caution">
    <text evidence="15">The sequence shown here is derived from an EMBL/GenBank/DDBJ whole genome shotgun (WGS) entry which is preliminary data.</text>
</comment>
<evidence type="ECO:0000259" key="14">
    <source>
        <dbReference type="PROSITE" id="PS50885"/>
    </source>
</evidence>
<keyword evidence="16" id="KW-1185">Reference proteome</keyword>
<evidence type="ECO:0000256" key="10">
    <source>
        <dbReference type="ARBA" id="ARBA00023136"/>
    </source>
</evidence>
<evidence type="ECO:0000259" key="13">
    <source>
        <dbReference type="PROSITE" id="PS50109"/>
    </source>
</evidence>
<evidence type="ECO:0000256" key="4">
    <source>
        <dbReference type="ARBA" id="ARBA00022553"/>
    </source>
</evidence>
<dbReference type="InterPro" id="IPR036097">
    <property type="entry name" value="HisK_dim/P_sf"/>
</dbReference>
<dbReference type="InterPro" id="IPR005467">
    <property type="entry name" value="His_kinase_dom"/>
</dbReference>
<dbReference type="GO" id="GO:0005886">
    <property type="term" value="C:plasma membrane"/>
    <property type="evidence" value="ECO:0007669"/>
    <property type="project" value="UniProtKB-SubCell"/>
</dbReference>
<evidence type="ECO:0000256" key="8">
    <source>
        <dbReference type="ARBA" id="ARBA00022989"/>
    </source>
</evidence>
<dbReference type="CDD" id="cd00082">
    <property type="entry name" value="HisKA"/>
    <property type="match status" value="1"/>
</dbReference>
<dbReference type="RefSeq" id="WP_107568380.1">
    <property type="nucleotide sequence ID" value="NZ_PYYB01000001.1"/>
</dbReference>
<dbReference type="SMART" id="SM00388">
    <property type="entry name" value="HisKA"/>
    <property type="match status" value="1"/>
</dbReference>
<evidence type="ECO:0000256" key="2">
    <source>
        <dbReference type="ARBA" id="ARBA00004236"/>
    </source>
</evidence>
<dbReference type="SUPFAM" id="SSF158472">
    <property type="entry name" value="HAMP domain-like"/>
    <property type="match status" value="1"/>
</dbReference>
<gene>
    <name evidence="15" type="ORF">C7Y72_08755</name>
</gene>
<dbReference type="PROSITE" id="PS50109">
    <property type="entry name" value="HIS_KIN"/>
    <property type="match status" value="1"/>
</dbReference>
<dbReference type="InterPro" id="IPR003661">
    <property type="entry name" value="HisK_dim/P_dom"/>
</dbReference>